<organism evidence="2 3">
    <name type="scientific">Indibacter alkaliphilus (strain CCUG 57479 / KCTC 22604 / LW1)</name>
    <dbReference type="NCBI Taxonomy" id="1189612"/>
    <lineage>
        <taxon>Bacteria</taxon>
        <taxon>Pseudomonadati</taxon>
        <taxon>Bacteroidota</taxon>
        <taxon>Cytophagia</taxon>
        <taxon>Cytophagales</taxon>
        <taxon>Cyclobacteriaceae</taxon>
    </lineage>
</organism>
<dbReference type="PANTHER" id="PTHR33802:SF1">
    <property type="entry name" value="XK-RELATED PROTEIN"/>
    <property type="match status" value="1"/>
</dbReference>
<gene>
    <name evidence="2" type="ORF">A33Q_0322</name>
</gene>
<dbReference type="PANTHER" id="PTHR33802">
    <property type="entry name" value="SI:CH211-161H7.5-RELATED"/>
    <property type="match status" value="1"/>
</dbReference>
<feature type="transmembrane region" description="Helical" evidence="1">
    <location>
        <begin position="202"/>
        <end position="219"/>
    </location>
</feature>
<dbReference type="Gene3D" id="1.20.1260.100">
    <property type="entry name" value="TspO/MBR protein"/>
    <property type="match status" value="1"/>
</dbReference>
<sequence>MKNISLLIFNSLTFCLTLFLNYLYGSGVGERKSVGEISNQFDTLITPAGYAFAIWGVIYLLLFGFLLFQWISFFKKQNHKSLVPASVWFGLSNIFNGMWIVVWTSEMIGTSVLVIFALLGCLMVLVFRLRLEIWDAPLDIIAFVWWPICIYTGWVVVATVVNTSVLFYTLDFLENHVMWTVMVLIVATIIYLLLINSRNMREAALVGVWAYLAIFFRQLENETLIAYSALILAGILFLSSIYHAYKNRRTNPLAKLLGK</sequence>
<evidence type="ECO:0000256" key="1">
    <source>
        <dbReference type="SAM" id="Phobius"/>
    </source>
</evidence>
<feature type="transmembrane region" description="Helical" evidence="1">
    <location>
        <begin position="108"/>
        <end position="131"/>
    </location>
</feature>
<reference evidence="2 3" key="1">
    <citation type="journal article" date="2013" name="Genome Announc.">
        <title>Draft Genome Sequence of Indibacter alkaliphilus Strain LW1T, Isolated from Lonar Lake, a Haloalkaline Lake in the Buldana District of Maharashtra, India.</title>
        <authorList>
            <person name="Singh A."/>
            <person name="Kumar Jangir P."/>
            <person name="Sharma R."/>
            <person name="Singh A."/>
            <person name="Kumar Pinnaka A."/>
            <person name="Shivaji S."/>
        </authorList>
    </citation>
    <scope>NUCLEOTIDE SEQUENCE [LARGE SCALE GENOMIC DNA]</scope>
    <source>
        <strain evidence="3">CCUG 57479 / KCTC 22604 / LW1</strain>
    </source>
</reference>
<keyword evidence="1" id="KW-1133">Transmembrane helix</keyword>
<keyword evidence="1" id="KW-0812">Transmembrane</keyword>
<keyword evidence="1" id="KW-0472">Membrane</keyword>
<evidence type="ECO:0008006" key="4">
    <source>
        <dbReference type="Google" id="ProtNLM"/>
    </source>
</evidence>
<feature type="transmembrane region" description="Helical" evidence="1">
    <location>
        <begin position="82"/>
        <end position="102"/>
    </location>
</feature>
<dbReference type="AlphaFoldDB" id="S2E4Y8"/>
<feature type="transmembrane region" description="Helical" evidence="1">
    <location>
        <begin position="176"/>
        <end position="195"/>
    </location>
</feature>
<comment type="caution">
    <text evidence="2">The sequence shown here is derived from an EMBL/GenBank/DDBJ whole genome shotgun (WGS) entry which is preliminary data.</text>
</comment>
<dbReference type="eggNOG" id="COG0474">
    <property type="taxonomic scope" value="Bacteria"/>
</dbReference>
<dbReference type="EMBL" id="ALWO02000011">
    <property type="protein sequence ID" value="EOZ99641.1"/>
    <property type="molecule type" value="Genomic_DNA"/>
</dbReference>
<protein>
    <recommendedName>
        <fullName evidence="4">Tryptophan-rich sensory protein</fullName>
    </recommendedName>
</protein>
<dbReference type="InterPro" id="IPR038330">
    <property type="entry name" value="TspO/MBR-related_sf"/>
</dbReference>
<keyword evidence="3" id="KW-1185">Reference proteome</keyword>
<dbReference type="Proteomes" id="UP000006073">
    <property type="component" value="Unassembled WGS sequence"/>
</dbReference>
<dbReference type="OrthoDB" id="5189031at2"/>
<accession>S2E4Y8</accession>
<proteinExistence type="predicted"/>
<feature type="transmembrane region" description="Helical" evidence="1">
    <location>
        <begin position="49"/>
        <end position="70"/>
    </location>
</feature>
<evidence type="ECO:0000313" key="2">
    <source>
        <dbReference type="EMBL" id="EOZ99641.1"/>
    </source>
</evidence>
<dbReference type="RefSeq" id="WP_009034067.1">
    <property type="nucleotide sequence ID" value="NZ_ALWO02000011.1"/>
</dbReference>
<evidence type="ECO:0000313" key="3">
    <source>
        <dbReference type="Proteomes" id="UP000006073"/>
    </source>
</evidence>
<dbReference type="STRING" id="1189612.A33Q_0322"/>
<name>S2E4Y8_INDAL</name>
<feature type="transmembrane region" description="Helical" evidence="1">
    <location>
        <begin position="143"/>
        <end position="170"/>
    </location>
</feature>
<feature type="transmembrane region" description="Helical" evidence="1">
    <location>
        <begin position="225"/>
        <end position="245"/>
    </location>
</feature>